<dbReference type="Pfam" id="PF00501">
    <property type="entry name" value="AMP-binding"/>
    <property type="match status" value="1"/>
</dbReference>
<reference evidence="3 4" key="1">
    <citation type="journal article" date="2024" name="IMA Fungus">
        <title>Apiospora arundinis, a panoply of carbohydrate-active enzymes and secondary metabolites.</title>
        <authorList>
            <person name="Sorensen T."/>
            <person name="Petersen C."/>
            <person name="Muurmann A.T."/>
            <person name="Christiansen J.V."/>
            <person name="Brundto M.L."/>
            <person name="Overgaard C.K."/>
            <person name="Boysen A.T."/>
            <person name="Wollenberg R.D."/>
            <person name="Larsen T.O."/>
            <person name="Sorensen J.L."/>
            <person name="Nielsen K.L."/>
            <person name="Sondergaard T.E."/>
        </authorList>
    </citation>
    <scope>NUCLEOTIDE SEQUENCE [LARGE SCALE GENOMIC DNA]</scope>
    <source>
        <strain evidence="3 4">AAU 773</strain>
    </source>
</reference>
<sequence>MKFYPPSWLTPIPQDLSGLGSIGDFVLRGQHDVAVSDPAILISADDEKDVKTPQQLTEDVENLAAALAQDLEWAAPASASADGGRVIALLSENTLDYLTCSWAIHRLQGTCLLLHGSSSAAENGKHLKVSGCKVVITSSSLLESATAALTAAGVSEARVYLTTTPAASGESNGTGTDGAHREPKTIAALLHVGKSLARLPPLETRAQVAYLCPTSGTSGIQKLARLTHTAIIANILQLIELEQITRRRDAEVVLGVMPLSHVQGIVSSHTSVYMRDRFILHTKFDMTQAMSSIQAHRINRLYLVPSVLAALIGNAFLFKMFDLSSVDTLYVGAGNVSPELHAKTKAVQPGWNIVTGYGMTECPAAIAMSSPHEYVPGSVGVLLASYEARLIREDGSEVESFDEPGELVVSSPNQAIGYLGDERGTAATFRDGWLHTGDVALFRKSPNGDSHLCIVDRLRDMIKVKGLQVSPVAIEECIKKHADVSDVAVIGIPDDLAGERPKAFVVPAKKPPTEQGAAEPVDQEAFFDELDDHVEANLTEPHWIRGKYEILEVLPRNPSGKISKGVLRARG</sequence>
<dbReference type="EMBL" id="JAPCWZ010000004">
    <property type="protein sequence ID" value="KAK8867689.1"/>
    <property type="molecule type" value="Genomic_DNA"/>
</dbReference>
<evidence type="ECO:0000259" key="2">
    <source>
        <dbReference type="Pfam" id="PF13193"/>
    </source>
</evidence>
<dbReference type="PANTHER" id="PTHR24096">
    <property type="entry name" value="LONG-CHAIN-FATTY-ACID--COA LIGASE"/>
    <property type="match status" value="1"/>
</dbReference>
<feature type="domain" description="AMP-dependent synthetase/ligase" evidence="1">
    <location>
        <begin position="47"/>
        <end position="419"/>
    </location>
</feature>
<dbReference type="InterPro" id="IPR042099">
    <property type="entry name" value="ANL_N_sf"/>
</dbReference>
<dbReference type="Gene3D" id="3.40.50.12780">
    <property type="entry name" value="N-terminal domain of ligase-like"/>
    <property type="match status" value="1"/>
</dbReference>
<dbReference type="InterPro" id="IPR045851">
    <property type="entry name" value="AMP-bd_C_sf"/>
</dbReference>
<protein>
    <submittedName>
        <fullName evidence="3">AMP dependent ligase/synthetase</fullName>
    </submittedName>
</protein>
<evidence type="ECO:0000313" key="4">
    <source>
        <dbReference type="Proteomes" id="UP001390339"/>
    </source>
</evidence>
<accession>A0ABR2IS75</accession>
<comment type="caution">
    <text evidence="3">The sequence shown here is derived from an EMBL/GenBank/DDBJ whole genome shotgun (WGS) entry which is preliminary data.</text>
</comment>
<dbReference type="PANTHER" id="PTHR24096:SF422">
    <property type="entry name" value="BCDNA.GH02901"/>
    <property type="match status" value="1"/>
</dbReference>
<dbReference type="Pfam" id="PF13193">
    <property type="entry name" value="AMP-binding_C"/>
    <property type="match status" value="1"/>
</dbReference>
<name>A0ABR2IS75_9PEZI</name>
<gene>
    <name evidence="3" type="ORF">PGQ11_006267</name>
</gene>
<dbReference type="GO" id="GO:0016874">
    <property type="term" value="F:ligase activity"/>
    <property type="evidence" value="ECO:0007669"/>
    <property type="project" value="UniProtKB-KW"/>
</dbReference>
<keyword evidence="4" id="KW-1185">Reference proteome</keyword>
<keyword evidence="3" id="KW-0436">Ligase</keyword>
<dbReference type="InterPro" id="IPR000873">
    <property type="entry name" value="AMP-dep_synth/lig_dom"/>
</dbReference>
<evidence type="ECO:0000313" key="3">
    <source>
        <dbReference type="EMBL" id="KAK8867689.1"/>
    </source>
</evidence>
<organism evidence="3 4">
    <name type="scientific">Apiospora arundinis</name>
    <dbReference type="NCBI Taxonomy" id="335852"/>
    <lineage>
        <taxon>Eukaryota</taxon>
        <taxon>Fungi</taxon>
        <taxon>Dikarya</taxon>
        <taxon>Ascomycota</taxon>
        <taxon>Pezizomycotina</taxon>
        <taxon>Sordariomycetes</taxon>
        <taxon>Xylariomycetidae</taxon>
        <taxon>Amphisphaeriales</taxon>
        <taxon>Apiosporaceae</taxon>
        <taxon>Apiospora</taxon>
    </lineage>
</organism>
<dbReference type="Proteomes" id="UP001390339">
    <property type="component" value="Unassembled WGS sequence"/>
</dbReference>
<dbReference type="SUPFAM" id="SSF56801">
    <property type="entry name" value="Acetyl-CoA synthetase-like"/>
    <property type="match status" value="1"/>
</dbReference>
<dbReference type="InterPro" id="IPR025110">
    <property type="entry name" value="AMP-bd_C"/>
</dbReference>
<dbReference type="Gene3D" id="3.30.300.30">
    <property type="match status" value="1"/>
</dbReference>
<evidence type="ECO:0000259" key="1">
    <source>
        <dbReference type="Pfam" id="PF00501"/>
    </source>
</evidence>
<proteinExistence type="predicted"/>
<feature type="domain" description="AMP-binding enzyme C-terminal" evidence="2">
    <location>
        <begin position="474"/>
        <end position="561"/>
    </location>
</feature>